<keyword evidence="3" id="KW-1185">Reference proteome</keyword>
<reference evidence="2" key="2">
    <citation type="submission" date="2015-06" db="UniProtKB">
        <authorList>
            <consortium name="EnsemblMetazoa"/>
        </authorList>
    </citation>
    <scope>IDENTIFICATION</scope>
</reference>
<dbReference type="Proteomes" id="UP000015104">
    <property type="component" value="Unassembled WGS sequence"/>
</dbReference>
<evidence type="ECO:0000313" key="3">
    <source>
        <dbReference type="Proteomes" id="UP000015104"/>
    </source>
</evidence>
<accession>T1KA37</accession>
<organism evidence="2 3">
    <name type="scientific">Tetranychus urticae</name>
    <name type="common">Two-spotted spider mite</name>
    <dbReference type="NCBI Taxonomy" id="32264"/>
    <lineage>
        <taxon>Eukaryota</taxon>
        <taxon>Metazoa</taxon>
        <taxon>Ecdysozoa</taxon>
        <taxon>Arthropoda</taxon>
        <taxon>Chelicerata</taxon>
        <taxon>Arachnida</taxon>
        <taxon>Acari</taxon>
        <taxon>Acariformes</taxon>
        <taxon>Trombidiformes</taxon>
        <taxon>Prostigmata</taxon>
        <taxon>Eleutherengona</taxon>
        <taxon>Raphignathae</taxon>
        <taxon>Tetranychoidea</taxon>
        <taxon>Tetranychidae</taxon>
        <taxon>Tetranychus</taxon>
    </lineage>
</organism>
<evidence type="ECO:0000256" key="1">
    <source>
        <dbReference type="SAM" id="Phobius"/>
    </source>
</evidence>
<dbReference type="HOGENOM" id="CLU_2187221_0_0_1"/>
<feature type="transmembrane region" description="Helical" evidence="1">
    <location>
        <begin position="323"/>
        <end position="341"/>
    </location>
</feature>
<keyword evidence="1" id="KW-0472">Membrane</keyword>
<reference evidence="3" key="1">
    <citation type="submission" date="2011-08" db="EMBL/GenBank/DDBJ databases">
        <authorList>
            <person name="Rombauts S."/>
        </authorList>
    </citation>
    <scope>NUCLEOTIDE SEQUENCE</scope>
    <source>
        <strain evidence="3">London</strain>
    </source>
</reference>
<keyword evidence="1" id="KW-0812">Transmembrane</keyword>
<dbReference type="EMBL" id="CAEY01001894">
    <property type="status" value="NOT_ANNOTATED_CDS"/>
    <property type="molecule type" value="Genomic_DNA"/>
</dbReference>
<feature type="transmembrane region" description="Helical" evidence="1">
    <location>
        <begin position="94"/>
        <end position="115"/>
    </location>
</feature>
<dbReference type="AlphaFoldDB" id="T1KA37"/>
<evidence type="ECO:0000313" key="2">
    <source>
        <dbReference type="EnsemblMetazoa" id="tetur07g07140.1"/>
    </source>
</evidence>
<keyword evidence="1" id="KW-1133">Transmembrane helix</keyword>
<name>T1KA37_TETUR</name>
<feature type="transmembrane region" description="Helical" evidence="1">
    <location>
        <begin position="63"/>
        <end position="82"/>
    </location>
</feature>
<sequence>MANANMLTPDEFNVIKTRDGITGLESHGLPPTNRYMSTKLWFTFVGAKNAFSGSHKSMSTNEYITFSIGGLGINTLAVIVVVPGTGSCTNSDLISTQITFTLAITFTLTVVSCYSDTDFLHQLSKQYSPALIERLFKDQVKERITAIGRVASSPNLNDDQIGLCNVTLSSLLLFNDYIDQSIPSFQTCGFAASDRLKHFIKQYEIIIGLFNDEFKSMNLPEAATFETPDSLLKLMDSKPADFIRLAALQSIASYKHNVGLFYKEASRYESTLADSTIKQLDILHNEIDKLNITSPATPSVTKSLRIVLERFKLIIKIFKMRQLVSNLIVILISSVAIVSPLEEADFLRDLSSTYSPPLIEQLLKDQINHRINSIVEIRRDGKINKDQVAFCNITLQSLALLHDSVDKLSSSSQDIKIIAGDSPPDLLYAIKQYEIIVNLFNEQFELLRFAQADVETPDSLLKSINLKTDQWIKSSALKSIDKYIDLIEKLASSEVKKYPTLMIDLSVKQLSSLKVEIESIVTSNTLVSPAIKPLDLALKKFKVIIKTLAASQYK</sequence>
<dbReference type="EnsemblMetazoa" id="tetur07g07140.1">
    <property type="protein sequence ID" value="tetur07g07140.1"/>
    <property type="gene ID" value="tetur07g07140"/>
</dbReference>
<proteinExistence type="predicted"/>
<protein>
    <submittedName>
        <fullName evidence="2">Uncharacterized protein</fullName>
    </submittedName>
</protein>